<dbReference type="Proteomes" id="UP000442707">
    <property type="component" value="Unassembled WGS sequence"/>
</dbReference>
<protein>
    <submittedName>
        <fullName evidence="2">DUF1876 domain-containing protein</fullName>
    </submittedName>
</protein>
<dbReference type="RefSeq" id="WP_150946518.1">
    <property type="nucleotide sequence ID" value="NZ_VZRB01000005.1"/>
</dbReference>
<organism evidence="2 3">
    <name type="scientific">Streptomyces luteolifulvus</name>
    <dbReference type="NCBI Taxonomy" id="2615112"/>
    <lineage>
        <taxon>Bacteria</taxon>
        <taxon>Bacillati</taxon>
        <taxon>Actinomycetota</taxon>
        <taxon>Actinomycetes</taxon>
        <taxon>Kitasatosporales</taxon>
        <taxon>Streptomycetaceae</taxon>
        <taxon>Streptomyces</taxon>
    </lineage>
</organism>
<keyword evidence="3" id="KW-1185">Reference proteome</keyword>
<dbReference type="SUPFAM" id="SSF143212">
    <property type="entry name" value="Rv2632c-like"/>
    <property type="match status" value="1"/>
</dbReference>
<evidence type="ECO:0000256" key="1">
    <source>
        <dbReference type="SAM" id="MobiDB-lite"/>
    </source>
</evidence>
<feature type="region of interest" description="Disordered" evidence="1">
    <location>
        <begin position="76"/>
        <end position="96"/>
    </location>
</feature>
<dbReference type="InterPro" id="IPR038070">
    <property type="entry name" value="Rv2632c-like_sf"/>
</dbReference>
<evidence type="ECO:0000313" key="3">
    <source>
        <dbReference type="Proteomes" id="UP000442707"/>
    </source>
</evidence>
<dbReference type="Pfam" id="PF08962">
    <property type="entry name" value="Rv2632c-like"/>
    <property type="match status" value="1"/>
</dbReference>
<accession>A0A6H9V4H6</accession>
<dbReference type="AlphaFoldDB" id="A0A6H9V4H6"/>
<dbReference type="Gene3D" id="3.30.160.240">
    <property type="entry name" value="Rv1738"/>
    <property type="match status" value="1"/>
</dbReference>
<name>A0A6H9V4H6_9ACTN</name>
<gene>
    <name evidence="2" type="ORF">F7R91_09480</name>
</gene>
<dbReference type="InterPro" id="IPR015057">
    <property type="entry name" value="Rv2632c-like"/>
</dbReference>
<sequence>MPHTVEWKVRLHLFEEEGSTKARVVLDTGTTVLTGHGTAHRNPVDADVPEIGDELAAGRALHDLGRQLVEVAERDIEHAGAPATGRRARPETGWPL</sequence>
<comment type="caution">
    <text evidence="2">The sequence shown here is derived from an EMBL/GenBank/DDBJ whole genome shotgun (WGS) entry which is preliminary data.</text>
</comment>
<evidence type="ECO:0000313" key="2">
    <source>
        <dbReference type="EMBL" id="KAB1148132.1"/>
    </source>
</evidence>
<reference evidence="2 3" key="1">
    <citation type="submission" date="2019-09" db="EMBL/GenBank/DDBJ databases">
        <title>Screening of Novel Bioactive Compounds from Soil-Associated.</title>
        <authorList>
            <person name="Zhao S."/>
        </authorList>
    </citation>
    <scope>NUCLEOTIDE SEQUENCE [LARGE SCALE GENOMIC DNA]</scope>
    <source>
        <strain evidence="2 3">HIT-DPA4</strain>
    </source>
</reference>
<dbReference type="EMBL" id="VZRB01000005">
    <property type="protein sequence ID" value="KAB1148132.1"/>
    <property type="molecule type" value="Genomic_DNA"/>
</dbReference>
<proteinExistence type="predicted"/>